<proteinExistence type="predicted"/>
<gene>
    <name evidence="1" type="ORF">CRENPOLYSF1_1290009</name>
</gene>
<dbReference type="SUPFAM" id="SSF46689">
    <property type="entry name" value="Homeodomain-like"/>
    <property type="match status" value="1"/>
</dbReference>
<dbReference type="RefSeq" id="WP_087142348.1">
    <property type="nucleotide sequence ID" value="NZ_FUKI01000034.1"/>
</dbReference>
<dbReference type="AlphaFoldDB" id="A0A1R4H158"/>
<reference evidence="2" key="1">
    <citation type="submission" date="2017-02" db="EMBL/GenBank/DDBJ databases">
        <authorList>
            <person name="Daims H."/>
        </authorList>
    </citation>
    <scope>NUCLEOTIDE SEQUENCE [LARGE SCALE GENOMIC DNA]</scope>
</reference>
<organism evidence="1 2">
    <name type="scientific">Crenothrix polyspora</name>
    <dbReference type="NCBI Taxonomy" id="360316"/>
    <lineage>
        <taxon>Bacteria</taxon>
        <taxon>Pseudomonadati</taxon>
        <taxon>Pseudomonadota</taxon>
        <taxon>Gammaproteobacteria</taxon>
        <taxon>Methylococcales</taxon>
        <taxon>Crenotrichaceae</taxon>
        <taxon>Crenothrix</taxon>
    </lineage>
</organism>
<keyword evidence="2" id="KW-1185">Reference proteome</keyword>
<sequence>MSTRDDIIALIGDFDACIIFSQLGGTVVNLSLKNPKPRDINITPKSWYLLCAYFNHEAVYIPKCRRLRNEIIINERRQGRRIVELAQKFQLSFRQIIRICVKK</sequence>
<dbReference type="Proteomes" id="UP000195667">
    <property type="component" value="Unassembled WGS sequence"/>
</dbReference>
<protein>
    <recommendedName>
        <fullName evidence="3">Mor transcription activator domain-containing protein</fullName>
    </recommendedName>
</protein>
<evidence type="ECO:0000313" key="1">
    <source>
        <dbReference type="EMBL" id="SJM89983.1"/>
    </source>
</evidence>
<name>A0A1R4H158_9GAMM</name>
<evidence type="ECO:0000313" key="2">
    <source>
        <dbReference type="Proteomes" id="UP000195667"/>
    </source>
</evidence>
<accession>A0A1R4H158</accession>
<dbReference type="InterPro" id="IPR009057">
    <property type="entry name" value="Homeodomain-like_sf"/>
</dbReference>
<evidence type="ECO:0008006" key="3">
    <source>
        <dbReference type="Google" id="ProtNLM"/>
    </source>
</evidence>
<dbReference type="EMBL" id="FUKI01000034">
    <property type="protein sequence ID" value="SJM89983.1"/>
    <property type="molecule type" value="Genomic_DNA"/>
</dbReference>